<evidence type="ECO:0000313" key="5">
    <source>
        <dbReference type="Proteomes" id="UP001057998"/>
    </source>
</evidence>
<dbReference type="PANTHER" id="PTHR12510:SF4">
    <property type="entry name" value="GAMMA-GLUTAMYLAMINECYCLOTRANSFERASE"/>
    <property type="match status" value="1"/>
</dbReference>
<protein>
    <recommendedName>
        <fullName evidence="2">Gamma-glutamylcyclotransferase family protein</fullName>
    </recommendedName>
</protein>
<evidence type="ECO:0000259" key="3">
    <source>
        <dbReference type="Pfam" id="PF06094"/>
    </source>
</evidence>
<dbReference type="EMBL" id="CP101508">
    <property type="protein sequence ID" value="UTV27462.1"/>
    <property type="molecule type" value="Genomic_DNA"/>
</dbReference>
<sequence length="115" mass="12834">MEKVFVYGTLRAGQSNHRLLRQALLLGRCQLPCGYLLYDFGGYPGAVRQPAGSALVGEVYEVDSVTFAALDVLEEYPAVYTREQIETDFGLAWIYLYVRSVAGLPVIAHGDWCQR</sequence>
<reference evidence="4" key="1">
    <citation type="submission" date="2022-07" db="EMBL/GenBank/DDBJ databases">
        <title>Genome sequencing of Photobacterium atrarenae GJH2-4.</title>
        <authorList>
            <person name="Park S.-J."/>
        </authorList>
    </citation>
    <scope>NUCLEOTIDE SEQUENCE</scope>
    <source>
        <strain evidence="4">GJH2-4</strain>
    </source>
</reference>
<name>A0ABY5GFT4_9GAMM</name>
<dbReference type="RefSeq" id="WP_255388679.1">
    <property type="nucleotide sequence ID" value="NZ_CP101508.1"/>
</dbReference>
<proteinExistence type="inferred from homology"/>
<gene>
    <name evidence="4" type="ORF">NNL38_14250</name>
</gene>
<dbReference type="InterPro" id="IPR009288">
    <property type="entry name" value="AIG2-like_dom"/>
</dbReference>
<dbReference type="InterPro" id="IPR013024">
    <property type="entry name" value="GGCT-like"/>
</dbReference>
<dbReference type="Pfam" id="PF06094">
    <property type="entry name" value="GGACT"/>
    <property type="match status" value="1"/>
</dbReference>
<dbReference type="InterPro" id="IPR039126">
    <property type="entry name" value="GGACT"/>
</dbReference>
<evidence type="ECO:0000256" key="1">
    <source>
        <dbReference type="ARBA" id="ARBA00008861"/>
    </source>
</evidence>
<dbReference type="PANTHER" id="PTHR12510">
    <property type="entry name" value="TROPONIN C-AKIN-1 PROTEIN"/>
    <property type="match status" value="1"/>
</dbReference>
<dbReference type="InterPro" id="IPR036568">
    <property type="entry name" value="GGCT-like_sf"/>
</dbReference>
<dbReference type="Gene3D" id="3.10.490.10">
    <property type="entry name" value="Gamma-glutamyl cyclotransferase-like"/>
    <property type="match status" value="1"/>
</dbReference>
<comment type="similarity">
    <text evidence="1 2">Belongs to the gamma-glutamylcyclotransferase family.</text>
</comment>
<organism evidence="4 5">
    <name type="scientific">Photobacterium atrarenae</name>
    <dbReference type="NCBI Taxonomy" id="865757"/>
    <lineage>
        <taxon>Bacteria</taxon>
        <taxon>Pseudomonadati</taxon>
        <taxon>Pseudomonadota</taxon>
        <taxon>Gammaproteobacteria</taxon>
        <taxon>Vibrionales</taxon>
        <taxon>Vibrionaceae</taxon>
        <taxon>Photobacterium</taxon>
    </lineage>
</organism>
<dbReference type="SUPFAM" id="SSF110857">
    <property type="entry name" value="Gamma-glutamyl cyclotransferase-like"/>
    <property type="match status" value="1"/>
</dbReference>
<feature type="domain" description="Gamma-glutamylcyclotransferase AIG2-like" evidence="3">
    <location>
        <begin position="4"/>
        <end position="113"/>
    </location>
</feature>
<evidence type="ECO:0000313" key="4">
    <source>
        <dbReference type="EMBL" id="UTV27462.1"/>
    </source>
</evidence>
<evidence type="ECO:0000256" key="2">
    <source>
        <dbReference type="RuleBase" id="RU367036"/>
    </source>
</evidence>
<keyword evidence="5" id="KW-1185">Reference proteome</keyword>
<dbReference type="Proteomes" id="UP001057998">
    <property type="component" value="Chromosome 1"/>
</dbReference>
<accession>A0ABY5GFT4</accession>
<dbReference type="CDD" id="cd06661">
    <property type="entry name" value="GGCT_like"/>
    <property type="match status" value="1"/>
</dbReference>